<accession>A0A6S6QS88</accession>
<gene>
    <name evidence="1" type="ORF">IZ6_06460</name>
</gene>
<dbReference type="KEGG" id="tso:IZ6_06460"/>
<dbReference type="AlphaFoldDB" id="A0A6S6QS88"/>
<sequence length="109" mass="12822">MVCGVRETVTVTSWGVCWAWVVPYPCRKTSQKTRYHYDFRPWRTRFSWSPFRYKYQGCCGGLLYEWSFWRWSPFGTGNGPWVDTEWKYYSDSTIGSIGNCPFGDGGVIQ</sequence>
<proteinExistence type="predicted"/>
<evidence type="ECO:0000313" key="1">
    <source>
        <dbReference type="EMBL" id="BCJ89911.1"/>
    </source>
</evidence>
<name>A0A6S6QS88_9HYPH</name>
<reference evidence="1 2" key="1">
    <citation type="submission" date="2020-08" db="EMBL/GenBank/DDBJ databases">
        <title>Genome sequence of Rhizobiales bacterium strain IZ6.</title>
        <authorList>
            <person name="Nakai R."/>
            <person name="Naganuma T."/>
        </authorList>
    </citation>
    <scope>NUCLEOTIDE SEQUENCE [LARGE SCALE GENOMIC DNA]</scope>
    <source>
        <strain evidence="1 2">IZ6</strain>
    </source>
</reference>
<keyword evidence="2" id="KW-1185">Reference proteome</keyword>
<dbReference type="EMBL" id="AP023361">
    <property type="protein sequence ID" value="BCJ89911.1"/>
    <property type="molecule type" value="Genomic_DNA"/>
</dbReference>
<evidence type="ECO:0000313" key="2">
    <source>
        <dbReference type="Proteomes" id="UP000515317"/>
    </source>
</evidence>
<organism evidence="1 2">
    <name type="scientific">Terrihabitans soli</name>
    <dbReference type="NCBI Taxonomy" id="708113"/>
    <lineage>
        <taxon>Bacteria</taxon>
        <taxon>Pseudomonadati</taxon>
        <taxon>Pseudomonadota</taxon>
        <taxon>Alphaproteobacteria</taxon>
        <taxon>Hyphomicrobiales</taxon>
        <taxon>Terrihabitans</taxon>
    </lineage>
</organism>
<dbReference type="Proteomes" id="UP000515317">
    <property type="component" value="Chromosome"/>
</dbReference>
<protein>
    <submittedName>
        <fullName evidence="1">Uncharacterized protein</fullName>
    </submittedName>
</protein>